<feature type="region of interest" description="Disordered" evidence="1">
    <location>
        <begin position="141"/>
        <end position="162"/>
    </location>
</feature>
<feature type="domain" description="POF1B helix-loop-helix" evidence="2">
    <location>
        <begin position="114"/>
        <end position="147"/>
    </location>
</feature>
<dbReference type="Proteomes" id="UP001176940">
    <property type="component" value="Unassembled WGS sequence"/>
</dbReference>
<name>A0ABN9LMI4_9NEOB</name>
<accession>A0ABN9LMI4</accession>
<dbReference type="PANTHER" id="PTHR22546:SF0">
    <property type="entry name" value="PROTEIN POF1B"/>
    <property type="match status" value="1"/>
</dbReference>
<gene>
    <name evidence="3" type="ORF">RIMI_LOCUS10131997</name>
</gene>
<reference evidence="3" key="1">
    <citation type="submission" date="2023-07" db="EMBL/GenBank/DDBJ databases">
        <authorList>
            <person name="Stuckert A."/>
        </authorList>
    </citation>
    <scope>NUCLEOTIDE SEQUENCE</scope>
</reference>
<keyword evidence="4" id="KW-1185">Reference proteome</keyword>
<evidence type="ECO:0000256" key="1">
    <source>
        <dbReference type="SAM" id="MobiDB-lite"/>
    </source>
</evidence>
<evidence type="ECO:0000313" key="3">
    <source>
        <dbReference type="EMBL" id="CAJ0943792.1"/>
    </source>
</evidence>
<dbReference type="EMBL" id="CAUEEQ010021671">
    <property type="protein sequence ID" value="CAJ0943792.1"/>
    <property type="molecule type" value="Genomic_DNA"/>
</dbReference>
<comment type="caution">
    <text evidence="3">The sequence shown here is derived from an EMBL/GenBank/DDBJ whole genome shotgun (WGS) entry which is preliminary data.</text>
</comment>
<dbReference type="InterPro" id="IPR026186">
    <property type="entry name" value="POF1B"/>
</dbReference>
<dbReference type="InterPro" id="IPR056240">
    <property type="entry name" value="POF1B_HlH"/>
</dbReference>
<organism evidence="3 4">
    <name type="scientific">Ranitomeya imitator</name>
    <name type="common">mimic poison frog</name>
    <dbReference type="NCBI Taxonomy" id="111125"/>
    <lineage>
        <taxon>Eukaryota</taxon>
        <taxon>Metazoa</taxon>
        <taxon>Chordata</taxon>
        <taxon>Craniata</taxon>
        <taxon>Vertebrata</taxon>
        <taxon>Euteleostomi</taxon>
        <taxon>Amphibia</taxon>
        <taxon>Batrachia</taxon>
        <taxon>Anura</taxon>
        <taxon>Neobatrachia</taxon>
        <taxon>Hyloidea</taxon>
        <taxon>Dendrobatidae</taxon>
        <taxon>Dendrobatinae</taxon>
        <taxon>Ranitomeya</taxon>
    </lineage>
</organism>
<sequence>MLENPALMDIKVPVVRNLHITHTVPIGVLVRHSMVLLKLVPFPSQERQTQMIRGTSVSSVNDQVIESSQNQKKVSIQSSEEVISEQNIQKVSSVQSIEQRRSSSSSGPEQLDARYFGELLAELSRKNNDLYGCLMTHVEKIGARKPSDSEYQVSPRAAPDNG</sequence>
<dbReference type="Pfam" id="PF24617">
    <property type="entry name" value="POF1B_HlH"/>
    <property type="match status" value="1"/>
</dbReference>
<evidence type="ECO:0000313" key="4">
    <source>
        <dbReference type="Proteomes" id="UP001176940"/>
    </source>
</evidence>
<evidence type="ECO:0000259" key="2">
    <source>
        <dbReference type="Pfam" id="PF24617"/>
    </source>
</evidence>
<proteinExistence type="predicted"/>
<dbReference type="PANTHER" id="PTHR22546">
    <property type="entry name" value="PREMATURE OVARIAN FAILURE, 1B"/>
    <property type="match status" value="1"/>
</dbReference>
<protein>
    <recommendedName>
        <fullName evidence="2">POF1B helix-loop-helix domain-containing protein</fullName>
    </recommendedName>
</protein>